<name>A0A9P4UKJ2_9PEZI</name>
<evidence type="ECO:0000256" key="2">
    <source>
        <dbReference type="ARBA" id="ARBA00010425"/>
    </source>
</evidence>
<evidence type="ECO:0000256" key="4">
    <source>
        <dbReference type="ARBA" id="ARBA00022692"/>
    </source>
</evidence>
<feature type="transmembrane region" description="Helical" evidence="7">
    <location>
        <begin position="173"/>
        <end position="195"/>
    </location>
</feature>
<keyword evidence="5 7" id="KW-1133">Transmembrane helix</keyword>
<evidence type="ECO:0000313" key="9">
    <source>
        <dbReference type="EMBL" id="KAF2716848.1"/>
    </source>
</evidence>
<comment type="subcellular location">
    <subcellularLocation>
        <location evidence="7">Golgi apparatus membrane</location>
        <topology evidence="7">Multi-pass membrane protein</topology>
    </subcellularLocation>
    <subcellularLocation>
        <location evidence="7">Cytoplasmic vesicle membrane</location>
        <topology evidence="7">Multi-pass membrane protein</topology>
    </subcellularLocation>
    <subcellularLocation>
        <location evidence="7">Endoplasmic reticulum membrane</location>
        <topology evidence="7">Multi-pass membrane protein</topology>
    </subcellularLocation>
</comment>
<keyword evidence="4 7" id="KW-0812">Transmembrane</keyword>
<feature type="transmembrane region" description="Helical" evidence="7">
    <location>
        <begin position="143"/>
        <end position="161"/>
    </location>
</feature>
<evidence type="ECO:0000256" key="1">
    <source>
        <dbReference type="ARBA" id="ARBA00003420"/>
    </source>
</evidence>
<protein>
    <recommendedName>
        <fullName evidence="7">GDP-mannose transporter</fullName>
        <shortName evidence="7">GMT</shortName>
    </recommendedName>
</protein>
<comment type="function">
    <text evidence="1 7">Involved in the import of GDP-mannose from the cytoplasm into the Golgi lumen.</text>
</comment>
<feature type="transmembrane region" description="Helical" evidence="7">
    <location>
        <begin position="417"/>
        <end position="435"/>
    </location>
</feature>
<proteinExistence type="inferred from homology"/>
<accession>A0A9P4UKJ2</accession>
<dbReference type="GO" id="GO:0030659">
    <property type="term" value="C:cytoplasmic vesicle membrane"/>
    <property type="evidence" value="ECO:0007669"/>
    <property type="project" value="UniProtKB-SubCell"/>
</dbReference>
<keyword evidence="7" id="KW-0762">Sugar transport</keyword>
<evidence type="ECO:0000256" key="3">
    <source>
        <dbReference type="ARBA" id="ARBA00011182"/>
    </source>
</evidence>
<reference evidence="9" key="1">
    <citation type="journal article" date="2020" name="Stud. Mycol.">
        <title>101 Dothideomycetes genomes: a test case for predicting lifestyles and emergence of pathogens.</title>
        <authorList>
            <person name="Haridas S."/>
            <person name="Albert R."/>
            <person name="Binder M."/>
            <person name="Bloem J."/>
            <person name="Labutti K."/>
            <person name="Salamov A."/>
            <person name="Andreopoulos B."/>
            <person name="Baker S."/>
            <person name="Barry K."/>
            <person name="Bills G."/>
            <person name="Bluhm B."/>
            <person name="Cannon C."/>
            <person name="Castanera R."/>
            <person name="Culley D."/>
            <person name="Daum C."/>
            <person name="Ezra D."/>
            <person name="Gonzalez J."/>
            <person name="Henrissat B."/>
            <person name="Kuo A."/>
            <person name="Liang C."/>
            <person name="Lipzen A."/>
            <person name="Lutzoni F."/>
            <person name="Magnuson J."/>
            <person name="Mondo S."/>
            <person name="Nolan M."/>
            <person name="Ohm R."/>
            <person name="Pangilinan J."/>
            <person name="Park H.-J."/>
            <person name="Ramirez L."/>
            <person name="Alfaro M."/>
            <person name="Sun H."/>
            <person name="Tritt A."/>
            <person name="Yoshinaga Y."/>
            <person name="Zwiers L.-H."/>
            <person name="Turgeon B."/>
            <person name="Goodwin S."/>
            <person name="Spatafora J."/>
            <person name="Crous P."/>
            <person name="Grigoriev I."/>
        </authorList>
    </citation>
    <scope>NUCLEOTIDE SEQUENCE</scope>
    <source>
        <strain evidence="9">CBS 116435</strain>
    </source>
</reference>
<comment type="similarity">
    <text evidence="2 7">Belongs to the TPT transporter family. SLC35D subfamily.</text>
</comment>
<keyword evidence="7" id="KW-0813">Transport</keyword>
<sequence length="542" mass="60938">MHRLQSFASKTSFEPPMSYLTAQKSRSRNDTSDSSQFLSVDDSPPSTRYRDRSGSRGSQHSTQSVSLISLSRESSPLPRQRSAHQSEDEDEAYYASITENDANQSRPLVAKPKRKQADKTLRVLRKGGLGRFLFRTRPGRQTFIGLLSFWMMGTGFGLLLMNRFVLWTGTYKFPYPLTVTLLELLIAHAMMVSFARFTQLARPLLFALGLEMAIAPSEPYQRVRGPQGFRRAQQRITFWAKVRRVIFPGSGGIAGGGLLEFEWRTAKQVIPLAVVFFAKVLLSNISYAYAVLPVYESSRIPIVPFTLISTYLASRTSHSVQTLSSSLIATLNLLMTSIQPGNRAPWQGIVAGVFSTMFVALYPILLQKTYRALVADLSPQSDVTVDLLSDSESDGPTASQRKRTGISEEETRAYYRVLHYTSLLAIIILLPAAAVSGEWRQIKRNCYFLDVPWFWFLIWCSSLACWAVFQASLLFVTLTSPLTANFVMVPRRCFELAVLSRLRMPAHSWVGAALCWLSCIWYTVTRAREGRLRDVMAVEHGG</sequence>
<evidence type="ECO:0000313" key="10">
    <source>
        <dbReference type="Proteomes" id="UP000799441"/>
    </source>
</evidence>
<keyword evidence="10" id="KW-1185">Reference proteome</keyword>
<dbReference type="GO" id="GO:0005789">
    <property type="term" value="C:endoplasmic reticulum membrane"/>
    <property type="evidence" value="ECO:0007669"/>
    <property type="project" value="UniProtKB-SubCell"/>
</dbReference>
<dbReference type="EMBL" id="MU003860">
    <property type="protein sequence ID" value="KAF2716848.1"/>
    <property type="molecule type" value="Genomic_DNA"/>
</dbReference>
<dbReference type="AlphaFoldDB" id="A0A9P4UKJ2"/>
<dbReference type="PANTHER" id="PTHR11132">
    <property type="entry name" value="SOLUTE CARRIER FAMILY 35"/>
    <property type="match status" value="1"/>
</dbReference>
<gene>
    <name evidence="9" type="ORF">K431DRAFT_316250</name>
</gene>
<dbReference type="OrthoDB" id="5547497at2759"/>
<dbReference type="InterPro" id="IPR050186">
    <property type="entry name" value="TPT_transporter"/>
</dbReference>
<feature type="compositionally biased region" description="Low complexity" evidence="8">
    <location>
        <begin position="64"/>
        <end position="80"/>
    </location>
</feature>
<evidence type="ECO:0000256" key="6">
    <source>
        <dbReference type="ARBA" id="ARBA00023136"/>
    </source>
</evidence>
<feature type="transmembrane region" description="Helical" evidence="7">
    <location>
        <begin position="269"/>
        <end position="292"/>
    </location>
</feature>
<keyword evidence="7" id="KW-0333">Golgi apparatus</keyword>
<dbReference type="GO" id="GO:0000139">
    <property type="term" value="C:Golgi membrane"/>
    <property type="evidence" value="ECO:0007669"/>
    <property type="project" value="UniProtKB-SubCell"/>
</dbReference>
<feature type="region of interest" description="Disordered" evidence="8">
    <location>
        <begin position="1"/>
        <end position="91"/>
    </location>
</feature>
<organism evidence="9 10">
    <name type="scientific">Polychaeton citri CBS 116435</name>
    <dbReference type="NCBI Taxonomy" id="1314669"/>
    <lineage>
        <taxon>Eukaryota</taxon>
        <taxon>Fungi</taxon>
        <taxon>Dikarya</taxon>
        <taxon>Ascomycota</taxon>
        <taxon>Pezizomycotina</taxon>
        <taxon>Dothideomycetes</taxon>
        <taxon>Dothideomycetidae</taxon>
        <taxon>Capnodiales</taxon>
        <taxon>Capnodiaceae</taxon>
        <taxon>Polychaeton</taxon>
    </lineage>
</organism>
<feature type="compositionally biased region" description="Polar residues" evidence="8">
    <location>
        <begin position="1"/>
        <end position="12"/>
    </location>
</feature>
<feature type="transmembrane region" description="Helical" evidence="7">
    <location>
        <begin position="447"/>
        <end position="469"/>
    </location>
</feature>
<comment type="subunit">
    <text evidence="3 7">Homooligomer.</text>
</comment>
<keyword evidence="6 7" id="KW-0472">Membrane</keyword>
<evidence type="ECO:0000256" key="5">
    <source>
        <dbReference type="ARBA" id="ARBA00022989"/>
    </source>
</evidence>
<keyword evidence="7" id="KW-0256">Endoplasmic reticulum</keyword>
<feature type="transmembrane region" description="Helical" evidence="7">
    <location>
        <begin position="346"/>
        <end position="365"/>
    </location>
</feature>
<comment type="caution">
    <text evidence="9">The sequence shown here is derived from an EMBL/GenBank/DDBJ whole genome shotgun (WGS) entry which is preliminary data.</text>
</comment>
<evidence type="ECO:0000256" key="7">
    <source>
        <dbReference type="RuleBase" id="RU367097"/>
    </source>
</evidence>
<evidence type="ECO:0000256" key="8">
    <source>
        <dbReference type="SAM" id="MobiDB-lite"/>
    </source>
</evidence>
<keyword evidence="7" id="KW-0968">Cytoplasmic vesicle</keyword>
<dbReference type="Proteomes" id="UP000799441">
    <property type="component" value="Unassembled WGS sequence"/>
</dbReference>